<name>A0ABV3VJ48_9MYCO</name>
<proteinExistence type="predicted"/>
<keyword evidence="1" id="KW-0812">Transmembrane</keyword>
<comment type="caution">
    <text evidence="2">The sequence shown here is derived from an EMBL/GenBank/DDBJ whole genome shotgun (WGS) entry which is preliminary data.</text>
</comment>
<sequence>MSVPGPGGGFELDGWSFKPAAVPWYRTRPAVVAMVATAFAAAAIVVSGVLLLLTDAPTAPAQACPFYPASLPPHPPSCEVVFSP</sequence>
<keyword evidence="3" id="KW-1185">Reference proteome</keyword>
<keyword evidence="1" id="KW-1133">Transmembrane helix</keyword>
<feature type="transmembrane region" description="Helical" evidence="1">
    <location>
        <begin position="30"/>
        <end position="53"/>
    </location>
</feature>
<accession>A0ABV3VJ48</accession>
<dbReference type="EMBL" id="JBDLOU010000066">
    <property type="protein sequence ID" value="MEX3741422.1"/>
    <property type="molecule type" value="Genomic_DNA"/>
</dbReference>
<organism evidence="2 3">
    <name type="scientific">Mycolicibacterium porcinum</name>
    <dbReference type="NCBI Taxonomy" id="39693"/>
    <lineage>
        <taxon>Bacteria</taxon>
        <taxon>Bacillati</taxon>
        <taxon>Actinomycetota</taxon>
        <taxon>Actinomycetes</taxon>
        <taxon>Mycobacteriales</taxon>
        <taxon>Mycobacteriaceae</taxon>
        <taxon>Mycolicibacterium</taxon>
    </lineage>
</organism>
<reference evidence="2 3" key="1">
    <citation type="submission" date="2024-04" db="EMBL/GenBank/DDBJ databases">
        <title>Genomic Markers of Mycobacteria.</title>
        <authorList>
            <person name="Soliman M.S."/>
            <person name="Elkholy A."/>
            <person name="Soliman N.S."/>
            <person name="Abbas A."/>
            <person name="Khayrat S."/>
            <person name="Shawky S."/>
        </authorList>
    </citation>
    <scope>NUCLEOTIDE SEQUENCE [LARGE SCALE GENOMIC DNA]</scope>
    <source>
        <strain evidence="2 3">Egy-CU-AM5</strain>
    </source>
</reference>
<evidence type="ECO:0000256" key="1">
    <source>
        <dbReference type="SAM" id="Phobius"/>
    </source>
</evidence>
<evidence type="ECO:0000313" key="2">
    <source>
        <dbReference type="EMBL" id="MEX3741422.1"/>
    </source>
</evidence>
<dbReference type="Proteomes" id="UP001558474">
    <property type="component" value="Unassembled WGS sequence"/>
</dbReference>
<evidence type="ECO:0000313" key="3">
    <source>
        <dbReference type="Proteomes" id="UP001558474"/>
    </source>
</evidence>
<protein>
    <submittedName>
        <fullName evidence="2">Uncharacterized protein</fullName>
    </submittedName>
</protein>
<gene>
    <name evidence="2" type="ORF">ABFW12_24645</name>
</gene>
<feature type="non-terminal residue" evidence="2">
    <location>
        <position position="84"/>
    </location>
</feature>
<keyword evidence="1" id="KW-0472">Membrane</keyword>